<dbReference type="GO" id="GO:0005886">
    <property type="term" value="C:plasma membrane"/>
    <property type="evidence" value="ECO:0007669"/>
    <property type="project" value="UniProtKB-SubCell"/>
</dbReference>
<evidence type="ECO:0000259" key="12">
    <source>
        <dbReference type="PROSITE" id="PS50011"/>
    </source>
</evidence>
<dbReference type="Pfam" id="PF23472">
    <property type="entry name" value="LysM2_CERK1_LYK3_4_5"/>
    <property type="match status" value="1"/>
</dbReference>
<evidence type="ECO:0000313" key="15">
    <source>
        <dbReference type="Proteomes" id="UP000594263"/>
    </source>
</evidence>
<dbReference type="InterPro" id="IPR052611">
    <property type="entry name" value="Plant_RLK_LysM"/>
</dbReference>
<dbReference type="Gene3D" id="3.10.350.10">
    <property type="entry name" value="LysM domain"/>
    <property type="match status" value="1"/>
</dbReference>
<proteinExistence type="predicted"/>
<dbReference type="PANTHER" id="PTHR45927">
    <property type="entry name" value="LYSM-DOMAIN RECEPTOR-LIKE KINASE-RELATED"/>
    <property type="match status" value="1"/>
</dbReference>
<keyword evidence="3 11" id="KW-0812">Transmembrane</keyword>
<dbReference type="GO" id="GO:0005524">
    <property type="term" value="F:ATP binding"/>
    <property type="evidence" value="ECO:0007669"/>
    <property type="project" value="UniProtKB-KW"/>
</dbReference>
<keyword evidence="9" id="KW-1015">Disulfide bond</keyword>
<evidence type="ECO:0000256" key="2">
    <source>
        <dbReference type="ARBA" id="ARBA00022475"/>
    </source>
</evidence>
<evidence type="ECO:0000259" key="13">
    <source>
        <dbReference type="PROSITE" id="PS51782"/>
    </source>
</evidence>
<dbReference type="InterPro" id="IPR036779">
    <property type="entry name" value="LysM_dom_sf"/>
</dbReference>
<evidence type="ECO:0000256" key="4">
    <source>
        <dbReference type="ARBA" id="ARBA00022729"/>
    </source>
</evidence>
<evidence type="ECO:0000256" key="9">
    <source>
        <dbReference type="ARBA" id="ARBA00023157"/>
    </source>
</evidence>
<dbReference type="Pfam" id="PF23446">
    <property type="entry name" value="LysM1_NFP_LYK"/>
    <property type="match status" value="1"/>
</dbReference>
<reference evidence="14" key="1">
    <citation type="submission" date="2021-01" db="UniProtKB">
        <authorList>
            <consortium name="EnsemblPlants"/>
        </authorList>
    </citation>
    <scope>IDENTIFICATION</scope>
</reference>
<evidence type="ECO:0000256" key="5">
    <source>
        <dbReference type="ARBA" id="ARBA00022741"/>
    </source>
</evidence>
<dbReference type="AlphaFoldDB" id="A0A7N0T870"/>
<evidence type="ECO:0008006" key="16">
    <source>
        <dbReference type="Google" id="ProtNLM"/>
    </source>
</evidence>
<keyword evidence="5" id="KW-0547">Nucleotide-binding</keyword>
<keyword evidence="2" id="KW-1003">Cell membrane</keyword>
<dbReference type="Gramene" id="Kaladp0024s0879.1.v1.1">
    <property type="protein sequence ID" value="Kaladp0024s0879.1.v1.1.CDS.1"/>
    <property type="gene ID" value="Kaladp0024s0879.v1.1"/>
</dbReference>
<dbReference type="InterPro" id="IPR000719">
    <property type="entry name" value="Prot_kinase_dom"/>
</dbReference>
<dbReference type="Proteomes" id="UP000594263">
    <property type="component" value="Unplaced"/>
</dbReference>
<dbReference type="GO" id="GO:0004672">
    <property type="term" value="F:protein kinase activity"/>
    <property type="evidence" value="ECO:0007669"/>
    <property type="project" value="InterPro"/>
</dbReference>
<keyword evidence="6" id="KW-0067">ATP-binding</keyword>
<dbReference type="OMA" id="TWIYILA"/>
<dbReference type="Gene3D" id="3.30.200.20">
    <property type="entry name" value="Phosphorylase Kinase, domain 1"/>
    <property type="match status" value="1"/>
</dbReference>
<dbReference type="Pfam" id="PF00069">
    <property type="entry name" value="Pkinase"/>
    <property type="match status" value="1"/>
</dbReference>
<name>A0A7N0T870_KALFE</name>
<comment type="subcellular location">
    <subcellularLocation>
        <location evidence="1">Cell membrane</location>
        <topology evidence="1">Single-pass membrane protein</topology>
    </subcellularLocation>
</comment>
<evidence type="ECO:0000313" key="14">
    <source>
        <dbReference type="EnsemblPlants" id="Kaladp0024s0879.1.v1.1.CDS.1"/>
    </source>
</evidence>
<dbReference type="EnsemblPlants" id="Kaladp0024s0879.1.v1.1">
    <property type="protein sequence ID" value="Kaladp0024s0879.1.v1.1.CDS.1"/>
    <property type="gene ID" value="Kaladp0024s0879.v1.1"/>
</dbReference>
<dbReference type="FunFam" id="1.10.510.10:FF:000468">
    <property type="entry name" value="PTI1-like tyrosine-protein kinase 3"/>
    <property type="match status" value="1"/>
</dbReference>
<feature type="compositionally biased region" description="Pro residues" evidence="10">
    <location>
        <begin position="249"/>
        <end position="266"/>
    </location>
</feature>
<keyword evidence="4" id="KW-0732">Signal</keyword>
<feature type="domain" description="LysM" evidence="13">
    <location>
        <begin position="188"/>
        <end position="233"/>
    </location>
</feature>
<feature type="transmembrane region" description="Helical" evidence="11">
    <location>
        <begin position="6"/>
        <end position="24"/>
    </location>
</feature>
<dbReference type="PROSITE" id="PS51782">
    <property type="entry name" value="LYSM"/>
    <property type="match status" value="1"/>
</dbReference>
<dbReference type="Pfam" id="PF23473">
    <property type="entry name" value="LysM3_LYK4_5"/>
    <property type="match status" value="1"/>
</dbReference>
<keyword evidence="7 11" id="KW-1133">Transmembrane helix</keyword>
<sequence>MTGSPFHIYAFALILITTSTPISGQQPYAKKATTNCSTVADNSASVLGYSCNGVAQSCQAYIVFRSLPPHNSVSSISALLSADPSQLSRINNVSDNNVFEYNRLVIVPVTCSCSGPYYQKNKSYVVQQENTPFVIANNTFQGLSTCHAVEAQNVDNSRHIYTGEMFNVPLRCACPTQNQTAAGIKYLLSYIITWGDTISSISRRFGADLDSTFQANSLSELDFNVYPFTTFLVPLQKEPSADTSTDPAASPPPPPPPSPPSVPPSPNRKSHKKWKQAIVGAAAGVALAFIIGAVAFWVFFRKRGRDSDAATDAESFEAREKRSDKKNEDESHSHSHEFLQTLSSISQSLKMYSYEELRSATDDFSPSCRIRGSVYRGEISGNLAAIKRMDGDVSKEINILNRINHFNLIHLSGFCFNEGHWYLVYEYAVNGPLSDWIYRNNVGRKFLNWTQRIQIALDVATGLSYLHSYTTPPHVHQDVKCSNVLLDSNFRGKITNFNLARSTEGQDGELVLTRHIVGTKGYMAPEYVEHGLVSTKLDVYAFGIFMLECITGKEVAEFYKEENTDLSEMISSMLDHKERGAQNLTDFIDPALEEDYPYELARFMLRLIEICIKKNPAARPDMNEVVPNLSRIMHASFASKISSTTPDH</sequence>
<dbReference type="InterPro" id="IPR018392">
    <property type="entry name" value="LysM"/>
</dbReference>
<keyword evidence="15" id="KW-1185">Reference proteome</keyword>
<evidence type="ECO:0000256" key="10">
    <source>
        <dbReference type="SAM" id="MobiDB-lite"/>
    </source>
</evidence>
<dbReference type="GO" id="GO:0051707">
    <property type="term" value="P:response to other organism"/>
    <property type="evidence" value="ECO:0007669"/>
    <property type="project" value="UniProtKB-ARBA"/>
</dbReference>
<evidence type="ECO:0000256" key="3">
    <source>
        <dbReference type="ARBA" id="ARBA00022692"/>
    </source>
</evidence>
<evidence type="ECO:0000256" key="7">
    <source>
        <dbReference type="ARBA" id="ARBA00022989"/>
    </source>
</evidence>
<evidence type="ECO:0000256" key="11">
    <source>
        <dbReference type="SAM" id="Phobius"/>
    </source>
</evidence>
<feature type="region of interest" description="Disordered" evidence="10">
    <location>
        <begin position="237"/>
        <end position="273"/>
    </location>
</feature>
<dbReference type="InterPro" id="IPR011009">
    <property type="entry name" value="Kinase-like_dom_sf"/>
</dbReference>
<dbReference type="InterPro" id="IPR056562">
    <property type="entry name" value="LysM2_CERK1_LYK3_4_5"/>
</dbReference>
<feature type="transmembrane region" description="Helical" evidence="11">
    <location>
        <begin position="277"/>
        <end position="300"/>
    </location>
</feature>
<dbReference type="PROSITE" id="PS50011">
    <property type="entry name" value="PROTEIN_KINASE_DOM"/>
    <property type="match status" value="1"/>
</dbReference>
<dbReference type="SMART" id="SM00220">
    <property type="entry name" value="S_TKc"/>
    <property type="match status" value="1"/>
</dbReference>
<accession>A0A7N0T870</accession>
<evidence type="ECO:0000256" key="1">
    <source>
        <dbReference type="ARBA" id="ARBA00004162"/>
    </source>
</evidence>
<evidence type="ECO:0000256" key="8">
    <source>
        <dbReference type="ARBA" id="ARBA00023136"/>
    </source>
</evidence>
<dbReference type="InterPro" id="IPR056561">
    <property type="entry name" value="NFP_LYK_LysM1"/>
</dbReference>
<keyword evidence="8 11" id="KW-0472">Membrane</keyword>
<dbReference type="InterPro" id="IPR056563">
    <property type="entry name" value="LysM3_LYK4_5"/>
</dbReference>
<organism evidence="14 15">
    <name type="scientific">Kalanchoe fedtschenkoi</name>
    <name type="common">Lavender scallops</name>
    <name type="synonym">South American air plant</name>
    <dbReference type="NCBI Taxonomy" id="63787"/>
    <lineage>
        <taxon>Eukaryota</taxon>
        <taxon>Viridiplantae</taxon>
        <taxon>Streptophyta</taxon>
        <taxon>Embryophyta</taxon>
        <taxon>Tracheophyta</taxon>
        <taxon>Spermatophyta</taxon>
        <taxon>Magnoliopsida</taxon>
        <taxon>eudicotyledons</taxon>
        <taxon>Gunneridae</taxon>
        <taxon>Pentapetalae</taxon>
        <taxon>Saxifragales</taxon>
        <taxon>Crassulaceae</taxon>
        <taxon>Kalanchoe</taxon>
    </lineage>
</organism>
<feature type="compositionally biased region" description="Basic and acidic residues" evidence="10">
    <location>
        <begin position="316"/>
        <end position="337"/>
    </location>
</feature>
<protein>
    <recommendedName>
        <fullName evidence="16">LysM domain receptor-like kinase 4</fullName>
    </recommendedName>
</protein>
<feature type="region of interest" description="Disordered" evidence="10">
    <location>
        <begin position="310"/>
        <end position="337"/>
    </location>
</feature>
<dbReference type="Gene3D" id="1.10.510.10">
    <property type="entry name" value="Transferase(Phosphotransferase) domain 1"/>
    <property type="match status" value="1"/>
</dbReference>
<dbReference type="PANTHER" id="PTHR45927:SF11">
    <property type="entry name" value="LYSM DOMAIN RECEPTOR-LIKE KINASE 4"/>
    <property type="match status" value="1"/>
</dbReference>
<dbReference type="SUPFAM" id="SSF56112">
    <property type="entry name" value="Protein kinase-like (PK-like)"/>
    <property type="match status" value="1"/>
</dbReference>
<evidence type="ECO:0000256" key="6">
    <source>
        <dbReference type="ARBA" id="ARBA00022840"/>
    </source>
</evidence>
<feature type="domain" description="Protein kinase" evidence="12">
    <location>
        <begin position="285"/>
        <end position="637"/>
    </location>
</feature>